<feature type="transmembrane region" description="Helical" evidence="1">
    <location>
        <begin position="15"/>
        <end position="39"/>
    </location>
</feature>
<gene>
    <name evidence="2" type="ORF">AS156_10040</name>
</gene>
<evidence type="ECO:0000256" key="1">
    <source>
        <dbReference type="SAM" id="Phobius"/>
    </source>
</evidence>
<proteinExistence type="predicted"/>
<organism evidence="2 3">
    <name type="scientific">Bradyrhizobium macuxiense</name>
    <dbReference type="NCBI Taxonomy" id="1755647"/>
    <lineage>
        <taxon>Bacteria</taxon>
        <taxon>Pseudomonadati</taxon>
        <taxon>Pseudomonadota</taxon>
        <taxon>Alphaproteobacteria</taxon>
        <taxon>Hyphomicrobiales</taxon>
        <taxon>Nitrobacteraceae</taxon>
        <taxon>Bradyrhizobium</taxon>
    </lineage>
</organism>
<keyword evidence="1" id="KW-0812">Transmembrane</keyword>
<dbReference type="AlphaFoldDB" id="A0A109JQ66"/>
<evidence type="ECO:0000313" key="3">
    <source>
        <dbReference type="Proteomes" id="UP000057737"/>
    </source>
</evidence>
<feature type="transmembrane region" description="Helical" evidence="1">
    <location>
        <begin position="94"/>
        <end position="112"/>
    </location>
</feature>
<evidence type="ECO:0000313" key="2">
    <source>
        <dbReference type="EMBL" id="KWV52959.1"/>
    </source>
</evidence>
<dbReference type="Proteomes" id="UP000057737">
    <property type="component" value="Unassembled WGS sequence"/>
</dbReference>
<comment type="caution">
    <text evidence="2">The sequence shown here is derived from an EMBL/GenBank/DDBJ whole genome shotgun (WGS) entry which is preliminary data.</text>
</comment>
<feature type="transmembrane region" description="Helical" evidence="1">
    <location>
        <begin position="118"/>
        <end position="138"/>
    </location>
</feature>
<reference evidence="2 3" key="1">
    <citation type="submission" date="2015-11" db="EMBL/GenBank/DDBJ databases">
        <title>Draft Genome Sequence of the Strain BR 10303 (Bradyrhizobium sp.) isolated from nodules of Centrolobium paraense.</title>
        <authorList>
            <person name="Zelli J.E."/>
            <person name="Simoes-Araujo J.L."/>
            <person name="Barauna A.C."/>
            <person name="Silva K."/>
        </authorList>
    </citation>
    <scope>NUCLEOTIDE SEQUENCE [LARGE SCALE GENOMIC DNA]</scope>
    <source>
        <strain evidence="2 3">BR 10303</strain>
    </source>
</reference>
<protein>
    <submittedName>
        <fullName evidence="2">Uncharacterized protein</fullName>
    </submittedName>
</protein>
<sequence>MNAVRRTQEDAMQALVWNILVGTPLAGSLILFVLLIYLPGIAPRYALPIALGLVAIALAIAAMRNRVTIGSWTRTVTPAQRQLMDARIRRSTKLRPVVFVALLPVVFVMVSLGYGKGAVMIASLVCGAIFAWCSLYLYRLSRRSS</sequence>
<dbReference type="EMBL" id="LNCU01000081">
    <property type="protein sequence ID" value="KWV52959.1"/>
    <property type="molecule type" value="Genomic_DNA"/>
</dbReference>
<keyword evidence="3" id="KW-1185">Reference proteome</keyword>
<keyword evidence="1" id="KW-0472">Membrane</keyword>
<feature type="transmembrane region" description="Helical" evidence="1">
    <location>
        <begin position="45"/>
        <end position="63"/>
    </location>
</feature>
<keyword evidence="1" id="KW-1133">Transmembrane helix</keyword>
<accession>A0A109JQ66</accession>
<name>A0A109JQ66_9BRAD</name>